<dbReference type="InterPro" id="IPR036249">
    <property type="entry name" value="Thioredoxin-like_sf"/>
</dbReference>
<feature type="transmembrane region" description="Helical" evidence="1">
    <location>
        <begin position="293"/>
        <end position="320"/>
    </location>
</feature>
<name>A0A1G2F4M7_9BACT</name>
<evidence type="ECO:0000256" key="1">
    <source>
        <dbReference type="SAM" id="Phobius"/>
    </source>
</evidence>
<dbReference type="STRING" id="1801990.A2V69_01170"/>
<comment type="caution">
    <text evidence="2">The sequence shown here is derived from an EMBL/GenBank/DDBJ whole genome shotgun (WGS) entry which is preliminary data.</text>
</comment>
<dbReference type="SUPFAM" id="SSF52833">
    <property type="entry name" value="Thioredoxin-like"/>
    <property type="match status" value="1"/>
</dbReference>
<keyword evidence="1" id="KW-0472">Membrane</keyword>
<dbReference type="PROSITE" id="PS51354">
    <property type="entry name" value="GLUTAREDOXIN_2"/>
    <property type="match status" value="1"/>
</dbReference>
<evidence type="ECO:0000313" key="2">
    <source>
        <dbReference type="EMBL" id="OGZ32580.1"/>
    </source>
</evidence>
<reference evidence="2 3" key="1">
    <citation type="journal article" date="2016" name="Nat. Commun.">
        <title>Thousands of microbial genomes shed light on interconnected biogeochemical processes in an aquifer system.</title>
        <authorList>
            <person name="Anantharaman K."/>
            <person name="Brown C.T."/>
            <person name="Hug L.A."/>
            <person name="Sharon I."/>
            <person name="Castelle C.J."/>
            <person name="Probst A.J."/>
            <person name="Thomas B.C."/>
            <person name="Singh A."/>
            <person name="Wilkins M.J."/>
            <person name="Karaoz U."/>
            <person name="Brodie E.L."/>
            <person name="Williams K.H."/>
            <person name="Hubbard S.S."/>
            <person name="Banfield J.F."/>
        </authorList>
    </citation>
    <scope>NUCLEOTIDE SEQUENCE [LARGE SCALE GENOMIC DNA]</scope>
</reference>
<dbReference type="Proteomes" id="UP000177810">
    <property type="component" value="Unassembled WGS sequence"/>
</dbReference>
<protein>
    <submittedName>
        <fullName evidence="2">Uncharacterized protein</fullName>
    </submittedName>
</protein>
<feature type="transmembrane region" description="Helical" evidence="1">
    <location>
        <begin position="370"/>
        <end position="390"/>
    </location>
</feature>
<evidence type="ECO:0000313" key="3">
    <source>
        <dbReference type="Proteomes" id="UP000177810"/>
    </source>
</evidence>
<feature type="transmembrane region" description="Helical" evidence="1">
    <location>
        <begin position="235"/>
        <end position="252"/>
    </location>
</feature>
<gene>
    <name evidence="2" type="ORF">A2V69_01170</name>
</gene>
<dbReference type="AlphaFoldDB" id="A0A1G2F4M7"/>
<keyword evidence="1" id="KW-0812">Transmembrane</keyword>
<accession>A0A1G2F4M7</accession>
<dbReference type="Gene3D" id="3.40.30.10">
    <property type="entry name" value="Glutaredoxin"/>
    <property type="match status" value="1"/>
</dbReference>
<proteinExistence type="predicted"/>
<keyword evidence="1" id="KW-1133">Transmembrane helix</keyword>
<organism evidence="2 3">
    <name type="scientific">Candidatus Portnoybacteria bacterium RBG_13_40_8</name>
    <dbReference type="NCBI Taxonomy" id="1801990"/>
    <lineage>
        <taxon>Bacteria</taxon>
        <taxon>Candidatus Portnoyibacteriota</taxon>
    </lineage>
</organism>
<feature type="transmembrane region" description="Helical" evidence="1">
    <location>
        <begin position="200"/>
        <end position="223"/>
    </location>
</feature>
<dbReference type="EMBL" id="MHMT01000017">
    <property type="protein sequence ID" value="OGZ32580.1"/>
    <property type="molecule type" value="Genomic_DNA"/>
</dbReference>
<feature type="transmembrane region" description="Helical" evidence="1">
    <location>
        <begin position="168"/>
        <end position="193"/>
    </location>
</feature>
<sequence length="393" mass="43919">MRKILMAIFFIFIGVIIFIPLPAGKAGVFGQENLPVEEARLEINFFYSKTCPHCAAEEKFLDGIETKYPEVKINRYLASDSESRKVLIDLLRKHDAENYIGLVPITFIGKDLIVGFDNATSVGKRIEDSIKRQLDQPNPEPEGDKNKVHLPIIGDIDLSKYSLSAQAVVLGFFDGFNVCSLGALVLILGLVLILRSRMKILIFGGLYILTTAIVYGILIVLWYHLFYYLAPVLKVMNIFVGALGIAGGVYFLRQYIKYKKFGPACDMNKSNGLVAKFSLKIQNVFKESGGIRAILISIFIFSFVITVVEFPCSAVIPVLFAGILAQAKISGFLYVLYIILYILFYMIDEIIIFLIAVFTMNIKIASSKAMTWLSLIEAIVLFALGVYYLIGVF</sequence>
<feature type="transmembrane region" description="Helical" evidence="1">
    <location>
        <begin position="332"/>
        <end position="358"/>
    </location>
</feature>